<evidence type="ECO:0000313" key="4">
    <source>
        <dbReference type="Proteomes" id="UP000232062"/>
    </source>
</evidence>
<dbReference type="SUPFAM" id="SSF46894">
    <property type="entry name" value="C-terminal effector domain of the bipartite response regulators"/>
    <property type="match status" value="1"/>
</dbReference>
<evidence type="ECO:0000256" key="1">
    <source>
        <dbReference type="ARBA" id="ARBA00023125"/>
    </source>
</evidence>
<dbReference type="GO" id="GO:0006355">
    <property type="term" value="P:regulation of DNA-templated transcription"/>
    <property type="evidence" value="ECO:0007669"/>
    <property type="project" value="InterPro"/>
</dbReference>
<dbReference type="PRINTS" id="PR00038">
    <property type="entry name" value="HTHLUXR"/>
</dbReference>
<dbReference type="Pfam" id="PF00196">
    <property type="entry name" value="GerE"/>
    <property type="match status" value="1"/>
</dbReference>
<dbReference type="Gene3D" id="3.40.50.2300">
    <property type="match status" value="1"/>
</dbReference>
<dbReference type="PROSITE" id="PS50043">
    <property type="entry name" value="HTH_LUXR_2"/>
    <property type="match status" value="1"/>
</dbReference>
<proteinExistence type="predicted"/>
<dbReference type="InterPro" id="IPR000792">
    <property type="entry name" value="Tscrpt_reg_LuxR_C"/>
</dbReference>
<reference evidence="3 4" key="1">
    <citation type="submission" date="2017-11" db="EMBL/GenBank/DDBJ databases">
        <title>The genome sequence of Pantoea rodasii DSM 26611.</title>
        <authorList>
            <person name="Gao J."/>
            <person name="Mao X."/>
            <person name="Sun J."/>
        </authorList>
    </citation>
    <scope>NUCLEOTIDE SEQUENCE [LARGE SCALE GENOMIC DNA]</scope>
    <source>
        <strain evidence="3 4">DSM 26611</strain>
    </source>
</reference>
<dbReference type="AlphaFoldDB" id="A0A2M9W610"/>
<feature type="domain" description="HTH luxR-type" evidence="2">
    <location>
        <begin position="133"/>
        <end position="198"/>
    </location>
</feature>
<comment type="caution">
    <text evidence="3">The sequence shown here is derived from an EMBL/GenBank/DDBJ whole genome shotgun (WGS) entry which is preliminary data.</text>
</comment>
<dbReference type="SMART" id="SM00421">
    <property type="entry name" value="HTH_LUXR"/>
    <property type="match status" value="1"/>
</dbReference>
<keyword evidence="4" id="KW-1185">Reference proteome</keyword>
<keyword evidence="1" id="KW-0238">DNA-binding</keyword>
<gene>
    <name evidence="3" type="ORF">PRCB_23180</name>
</gene>
<dbReference type="GO" id="GO:0003677">
    <property type="term" value="F:DNA binding"/>
    <property type="evidence" value="ECO:0007669"/>
    <property type="project" value="UniProtKB-KW"/>
</dbReference>
<protein>
    <recommendedName>
        <fullName evidence="2">HTH luxR-type domain-containing protein</fullName>
    </recommendedName>
</protein>
<evidence type="ECO:0000259" key="2">
    <source>
        <dbReference type="PROSITE" id="PS50043"/>
    </source>
</evidence>
<accession>A0A2M9W610</accession>
<evidence type="ECO:0000313" key="3">
    <source>
        <dbReference type="EMBL" id="PJZ02983.1"/>
    </source>
</evidence>
<dbReference type="Proteomes" id="UP000232062">
    <property type="component" value="Unassembled WGS sequence"/>
</dbReference>
<dbReference type="STRING" id="1076549.HA45_05095"/>
<dbReference type="InterPro" id="IPR016032">
    <property type="entry name" value="Sig_transdc_resp-reg_C-effctor"/>
</dbReference>
<name>A0A2M9W610_9GAMM</name>
<organism evidence="3 4">
    <name type="scientific">Pantoea rodasii</name>
    <dbReference type="NCBI Taxonomy" id="1076549"/>
    <lineage>
        <taxon>Bacteria</taxon>
        <taxon>Pseudomonadati</taxon>
        <taxon>Pseudomonadota</taxon>
        <taxon>Gammaproteobacteria</taxon>
        <taxon>Enterobacterales</taxon>
        <taxon>Erwiniaceae</taxon>
        <taxon>Pantoea</taxon>
    </lineage>
</organism>
<dbReference type="EMBL" id="PIQI01000029">
    <property type="protein sequence ID" value="PJZ02983.1"/>
    <property type="molecule type" value="Genomic_DNA"/>
</dbReference>
<sequence length="208" mass="24315">MKILCMDIDVWTVSGLSCLLEGKLNLECQQVSIRDSKAILAKHNIEFFITELASQNNNVSEVYNFLKLLNARLPWLKIIIFTRFEDNAVLRFFFDNLTHAVIITKRDPICEIQDAANNYNDYYIKNYMRWKYLESHLNILNKTEFQLLQCFSNGEKQVDIAARYNLSNKTISTYKRSILTKLSCSNHAELNSKLKAYGYKTNKKTNLF</sequence>